<dbReference type="NCBIfam" id="TIGR02385">
    <property type="entry name" value="RelE_StbE"/>
    <property type="match status" value="1"/>
</dbReference>
<dbReference type="EMBL" id="CAADEY010000019">
    <property type="protein sequence ID" value="VFJ47794.1"/>
    <property type="molecule type" value="Genomic_DNA"/>
</dbReference>
<feature type="active site" description="Proton donor" evidence="2">
    <location>
        <position position="88"/>
    </location>
</feature>
<gene>
    <name evidence="3" type="ORF">BECKDK2373C_GA0170839_101929</name>
</gene>
<proteinExistence type="predicted"/>
<evidence type="ECO:0000313" key="3">
    <source>
        <dbReference type="EMBL" id="VFJ47794.1"/>
    </source>
</evidence>
<reference evidence="3" key="1">
    <citation type="submission" date="2019-02" db="EMBL/GenBank/DDBJ databases">
        <authorList>
            <person name="Gruber-Vodicka R. H."/>
            <person name="Seah K. B. B."/>
        </authorList>
    </citation>
    <scope>NUCLEOTIDE SEQUENCE</scope>
    <source>
        <strain evidence="3">BECK_DK161</strain>
    </source>
</reference>
<dbReference type="GO" id="GO:0004521">
    <property type="term" value="F:RNA endonuclease activity"/>
    <property type="evidence" value="ECO:0007669"/>
    <property type="project" value="TreeGrafter"/>
</dbReference>
<protein>
    <submittedName>
        <fullName evidence="3">mRNA interferase YafQ</fullName>
    </submittedName>
</protein>
<dbReference type="PIRSF" id="PIRSF006156">
    <property type="entry name" value="YafQ"/>
    <property type="match status" value="1"/>
</dbReference>
<dbReference type="SUPFAM" id="SSF143011">
    <property type="entry name" value="RelE-like"/>
    <property type="match status" value="1"/>
</dbReference>
<dbReference type="GO" id="GO:0006402">
    <property type="term" value="P:mRNA catabolic process"/>
    <property type="evidence" value="ECO:0007669"/>
    <property type="project" value="TreeGrafter"/>
</dbReference>
<organism evidence="3">
    <name type="scientific">Candidatus Kentrum sp. DK</name>
    <dbReference type="NCBI Taxonomy" id="2126562"/>
    <lineage>
        <taxon>Bacteria</taxon>
        <taxon>Pseudomonadati</taxon>
        <taxon>Pseudomonadota</taxon>
        <taxon>Gammaproteobacteria</taxon>
        <taxon>Candidatus Kentrum</taxon>
    </lineage>
</organism>
<sequence length="93" mass="10703">MRVVKPTRAFQKDFRREMAGMHRNVLPQALSTVVDFLARDVSLPAQFKEHALKGDWAQYRECHLRPDPLLIYRKSNEGALTLVRLGSHAELFG</sequence>
<evidence type="ECO:0000256" key="2">
    <source>
        <dbReference type="PIRSR" id="PIRSR006156-1"/>
    </source>
</evidence>
<name>A0A450S7A4_9GAMM</name>
<accession>A0A450S7A4</accession>
<dbReference type="InterPro" id="IPR007712">
    <property type="entry name" value="RelE/ParE_toxin"/>
</dbReference>
<dbReference type="GO" id="GO:0006415">
    <property type="term" value="P:translational termination"/>
    <property type="evidence" value="ECO:0007669"/>
    <property type="project" value="TreeGrafter"/>
</dbReference>
<dbReference type="Pfam" id="PF15738">
    <property type="entry name" value="YafQ_toxin"/>
    <property type="match status" value="1"/>
</dbReference>
<evidence type="ECO:0000256" key="1">
    <source>
        <dbReference type="ARBA" id="ARBA00022649"/>
    </source>
</evidence>
<dbReference type="PANTHER" id="PTHR40588:SF1">
    <property type="entry name" value="MRNA INTERFERASE TOXIN YAFQ"/>
    <property type="match status" value="1"/>
</dbReference>
<dbReference type="PANTHER" id="PTHR40588">
    <property type="entry name" value="MRNA INTERFERASE TOXIN YAFQ"/>
    <property type="match status" value="1"/>
</dbReference>
<dbReference type="AlphaFoldDB" id="A0A450S7A4"/>
<dbReference type="Gene3D" id="3.30.2310.20">
    <property type="entry name" value="RelE-like"/>
    <property type="match status" value="1"/>
</dbReference>
<keyword evidence="1" id="KW-1277">Toxin-antitoxin system</keyword>
<dbReference type="InterPro" id="IPR004386">
    <property type="entry name" value="Toxin_YafQ-like"/>
</dbReference>
<dbReference type="InterPro" id="IPR035093">
    <property type="entry name" value="RelE/ParE_toxin_dom_sf"/>
</dbReference>